<feature type="transmembrane region" description="Helical" evidence="1">
    <location>
        <begin position="12"/>
        <end position="32"/>
    </location>
</feature>
<evidence type="ECO:0000313" key="3">
    <source>
        <dbReference type="EMBL" id="SEW49673.1"/>
    </source>
</evidence>
<keyword evidence="1" id="KW-0472">Membrane</keyword>
<dbReference type="STRING" id="29529.SAMN04488122_3528"/>
<dbReference type="RefSeq" id="WP_089896960.1">
    <property type="nucleotide sequence ID" value="NZ_FOJG01000002.1"/>
</dbReference>
<dbReference type="AlphaFoldDB" id="A0A1I0S4R7"/>
<dbReference type="Pfam" id="PF01757">
    <property type="entry name" value="Acyl_transf_3"/>
    <property type="match status" value="1"/>
</dbReference>
<feature type="transmembrane region" description="Helical" evidence="1">
    <location>
        <begin position="52"/>
        <end position="82"/>
    </location>
</feature>
<feature type="domain" description="Acyltransferase 3" evidence="2">
    <location>
        <begin position="12"/>
        <end position="372"/>
    </location>
</feature>
<feature type="transmembrane region" description="Helical" evidence="1">
    <location>
        <begin position="239"/>
        <end position="257"/>
    </location>
</feature>
<keyword evidence="3" id="KW-0012">Acyltransferase</keyword>
<evidence type="ECO:0000256" key="1">
    <source>
        <dbReference type="SAM" id="Phobius"/>
    </source>
</evidence>
<sequence length="406" mass="48556">MYPNQDPAKHFYTFDAFRGIASIIVVLYHWQLFYYANDVFVLGQYDKTALPFYHYLAVFYNDGMVAVDIFFLLSGFIFFWLYSERVASGKMKFRQFFTYRLSRLYPIHFVTLLIVTMLQWMMVKNVGHTFIIQYNDAYHFILNVFLMQNWGLEKGASFNGPSWSISVEVFLYFLFFIICYLKLQRKKWLLFLMIPAGVFLQSFTLLIGKGMYSFFLGALVYYLYVWMTKENRIRKYLPALTTITILLWAMILAEYHFSYIQGLWTQIVHQWLPGKNEEFITVTFGQIRNFFFRSTVSPCTILSLALWETKRDLISKKWALLGNCSYAIYLIHFPLQIIFVLTVDTFHISRYVLRSPYTMMLFFALLLPLSLLTYYYFELPAQEKIRDWFYKRYKRRTSIATVNVTT</sequence>
<evidence type="ECO:0000259" key="2">
    <source>
        <dbReference type="Pfam" id="PF01757"/>
    </source>
</evidence>
<dbReference type="InterPro" id="IPR002656">
    <property type="entry name" value="Acyl_transf_3_dom"/>
</dbReference>
<dbReference type="GO" id="GO:0016787">
    <property type="term" value="F:hydrolase activity"/>
    <property type="evidence" value="ECO:0007669"/>
    <property type="project" value="UniProtKB-KW"/>
</dbReference>
<keyword evidence="1" id="KW-1133">Transmembrane helix</keyword>
<organism evidence="3 4">
    <name type="scientific">Chitinophaga arvensicola</name>
    <dbReference type="NCBI Taxonomy" id="29529"/>
    <lineage>
        <taxon>Bacteria</taxon>
        <taxon>Pseudomonadati</taxon>
        <taxon>Bacteroidota</taxon>
        <taxon>Chitinophagia</taxon>
        <taxon>Chitinophagales</taxon>
        <taxon>Chitinophagaceae</taxon>
        <taxon>Chitinophaga</taxon>
    </lineage>
</organism>
<dbReference type="GO" id="GO:0016747">
    <property type="term" value="F:acyltransferase activity, transferring groups other than amino-acyl groups"/>
    <property type="evidence" value="ECO:0007669"/>
    <property type="project" value="InterPro"/>
</dbReference>
<name>A0A1I0S4R7_9BACT</name>
<feature type="transmembrane region" description="Helical" evidence="1">
    <location>
        <begin position="211"/>
        <end position="227"/>
    </location>
</feature>
<proteinExistence type="predicted"/>
<feature type="transmembrane region" description="Helical" evidence="1">
    <location>
        <begin position="103"/>
        <end position="122"/>
    </location>
</feature>
<dbReference type="PANTHER" id="PTHR23028:SF53">
    <property type="entry name" value="ACYL_TRANSF_3 DOMAIN-CONTAINING PROTEIN"/>
    <property type="match status" value="1"/>
</dbReference>
<feature type="transmembrane region" description="Helical" evidence="1">
    <location>
        <begin position="163"/>
        <end position="181"/>
    </location>
</feature>
<dbReference type="InterPro" id="IPR050879">
    <property type="entry name" value="Acyltransferase_3"/>
</dbReference>
<dbReference type="Proteomes" id="UP000199310">
    <property type="component" value="Unassembled WGS sequence"/>
</dbReference>
<protein>
    <submittedName>
        <fullName evidence="3">Peptidoglycan/LPS O-acetylase OafA/YrhL, contains acyltransferase and SGNH-hydrolase domains</fullName>
    </submittedName>
</protein>
<dbReference type="GO" id="GO:0000271">
    <property type="term" value="P:polysaccharide biosynthetic process"/>
    <property type="evidence" value="ECO:0007669"/>
    <property type="project" value="TreeGrafter"/>
</dbReference>
<feature type="transmembrane region" description="Helical" evidence="1">
    <location>
        <begin position="319"/>
        <end position="339"/>
    </location>
</feature>
<accession>A0A1I0S4R7</accession>
<dbReference type="EMBL" id="FOJG01000002">
    <property type="protein sequence ID" value="SEW49673.1"/>
    <property type="molecule type" value="Genomic_DNA"/>
</dbReference>
<reference evidence="4" key="1">
    <citation type="submission" date="2016-10" db="EMBL/GenBank/DDBJ databases">
        <authorList>
            <person name="Varghese N."/>
            <person name="Submissions S."/>
        </authorList>
    </citation>
    <scope>NUCLEOTIDE SEQUENCE [LARGE SCALE GENOMIC DNA]</scope>
    <source>
        <strain evidence="4">DSM 3695</strain>
    </source>
</reference>
<dbReference type="PANTHER" id="PTHR23028">
    <property type="entry name" value="ACETYLTRANSFERASE"/>
    <property type="match status" value="1"/>
</dbReference>
<feature type="transmembrane region" description="Helical" evidence="1">
    <location>
        <begin position="290"/>
        <end position="307"/>
    </location>
</feature>
<dbReference type="GO" id="GO:0016020">
    <property type="term" value="C:membrane"/>
    <property type="evidence" value="ECO:0007669"/>
    <property type="project" value="TreeGrafter"/>
</dbReference>
<keyword evidence="4" id="KW-1185">Reference proteome</keyword>
<gene>
    <name evidence="3" type="ORF">SAMN04488122_3528</name>
</gene>
<feature type="transmembrane region" description="Helical" evidence="1">
    <location>
        <begin position="359"/>
        <end position="377"/>
    </location>
</feature>
<keyword evidence="3" id="KW-0808">Transferase</keyword>
<keyword evidence="1" id="KW-0812">Transmembrane</keyword>
<evidence type="ECO:0000313" key="4">
    <source>
        <dbReference type="Proteomes" id="UP000199310"/>
    </source>
</evidence>
<feature type="transmembrane region" description="Helical" evidence="1">
    <location>
        <begin position="188"/>
        <end position="205"/>
    </location>
</feature>
<dbReference type="OrthoDB" id="9767863at2"/>
<keyword evidence="3" id="KW-0378">Hydrolase</keyword>